<dbReference type="InterPro" id="IPR036116">
    <property type="entry name" value="FN3_sf"/>
</dbReference>
<dbReference type="PROSITE" id="PS50853">
    <property type="entry name" value="FN3"/>
    <property type="match status" value="1"/>
</dbReference>
<dbReference type="OrthoDB" id="10253954at2759"/>
<protein>
    <recommendedName>
        <fullName evidence="1">Fibronectin type-III domain-containing protein</fullName>
    </recommendedName>
</protein>
<accession>A0A3P7C487</accession>
<evidence type="ECO:0000313" key="3">
    <source>
        <dbReference type="Proteomes" id="UP000275846"/>
    </source>
</evidence>
<sequence>MYAVLLSLTQPEKHLPICSDSPKIPCMPNGWFEQRPKTFTTQFPILYFHIHIPVPGPPTNVSVVLQSPTQVKIQWDPPEVTNGQIANYTALILQPFLFKCSFRGSENASCIIYDMYEGLTYDVFVYACNYAHSNGRGGGCGQNSSIKTFKTWTGCKSPI</sequence>
<dbReference type="SUPFAM" id="SSF49265">
    <property type="entry name" value="Fibronectin type III"/>
    <property type="match status" value="1"/>
</dbReference>
<dbReference type="STRING" id="70667.A0A3P7C487"/>
<dbReference type="InterPro" id="IPR013783">
    <property type="entry name" value="Ig-like_fold"/>
</dbReference>
<evidence type="ECO:0000313" key="2">
    <source>
        <dbReference type="EMBL" id="VDL87938.1"/>
    </source>
</evidence>
<keyword evidence="3" id="KW-1185">Reference proteome</keyword>
<dbReference type="EMBL" id="UYSU01003884">
    <property type="protein sequence ID" value="VDL87938.1"/>
    <property type="molecule type" value="Genomic_DNA"/>
</dbReference>
<dbReference type="InterPro" id="IPR003961">
    <property type="entry name" value="FN3_dom"/>
</dbReference>
<dbReference type="AlphaFoldDB" id="A0A3P7C487"/>
<name>A0A3P7C487_SCHSO</name>
<dbReference type="CDD" id="cd00063">
    <property type="entry name" value="FN3"/>
    <property type="match status" value="1"/>
</dbReference>
<dbReference type="Gene3D" id="2.60.40.10">
    <property type="entry name" value="Immunoglobulins"/>
    <property type="match status" value="1"/>
</dbReference>
<dbReference type="Proteomes" id="UP000275846">
    <property type="component" value="Unassembled WGS sequence"/>
</dbReference>
<reference evidence="2 3" key="1">
    <citation type="submission" date="2018-11" db="EMBL/GenBank/DDBJ databases">
        <authorList>
            <consortium name="Pathogen Informatics"/>
        </authorList>
    </citation>
    <scope>NUCLEOTIDE SEQUENCE [LARGE SCALE GENOMIC DNA]</scope>
    <source>
        <strain evidence="2 3">NST_G2</strain>
    </source>
</reference>
<dbReference type="SMART" id="SM00060">
    <property type="entry name" value="FN3"/>
    <property type="match status" value="1"/>
</dbReference>
<dbReference type="Pfam" id="PF00041">
    <property type="entry name" value="fn3"/>
    <property type="match status" value="1"/>
</dbReference>
<proteinExistence type="predicted"/>
<organism evidence="2 3">
    <name type="scientific">Schistocephalus solidus</name>
    <name type="common">Tapeworm</name>
    <dbReference type="NCBI Taxonomy" id="70667"/>
    <lineage>
        <taxon>Eukaryota</taxon>
        <taxon>Metazoa</taxon>
        <taxon>Spiralia</taxon>
        <taxon>Lophotrochozoa</taxon>
        <taxon>Platyhelminthes</taxon>
        <taxon>Cestoda</taxon>
        <taxon>Eucestoda</taxon>
        <taxon>Diphyllobothriidea</taxon>
        <taxon>Diphyllobothriidae</taxon>
        <taxon>Schistocephalus</taxon>
    </lineage>
</organism>
<feature type="domain" description="Fibronectin type-III" evidence="1">
    <location>
        <begin position="57"/>
        <end position="154"/>
    </location>
</feature>
<gene>
    <name evidence="2" type="ORF">SSLN_LOCUS1553</name>
</gene>
<evidence type="ECO:0000259" key="1">
    <source>
        <dbReference type="PROSITE" id="PS50853"/>
    </source>
</evidence>